<evidence type="ECO:0000313" key="2">
    <source>
        <dbReference type="Proteomes" id="UP000624404"/>
    </source>
</evidence>
<reference evidence="1" key="1">
    <citation type="submission" date="2020-10" db="EMBL/GenBank/DDBJ databases">
        <authorList>
            <person name="Kusch S."/>
        </authorList>
    </citation>
    <scope>NUCLEOTIDE SEQUENCE</scope>
    <source>
        <strain evidence="1">SwB9</strain>
    </source>
</reference>
<name>A0A8H2VQS6_9HELO</name>
<comment type="caution">
    <text evidence="1">The sequence shown here is derived from an EMBL/GenBank/DDBJ whole genome shotgun (WGS) entry which is preliminary data.</text>
</comment>
<dbReference type="OrthoDB" id="3521870at2759"/>
<accession>A0A8H2VQS6</accession>
<dbReference type="Proteomes" id="UP000624404">
    <property type="component" value="Unassembled WGS sequence"/>
</dbReference>
<organism evidence="1 2">
    <name type="scientific">Sclerotinia trifoliorum</name>
    <dbReference type="NCBI Taxonomy" id="28548"/>
    <lineage>
        <taxon>Eukaryota</taxon>
        <taxon>Fungi</taxon>
        <taxon>Dikarya</taxon>
        <taxon>Ascomycota</taxon>
        <taxon>Pezizomycotina</taxon>
        <taxon>Leotiomycetes</taxon>
        <taxon>Helotiales</taxon>
        <taxon>Sclerotiniaceae</taxon>
        <taxon>Sclerotinia</taxon>
    </lineage>
</organism>
<gene>
    <name evidence="1" type="ORF">SCLTRI_LOCUS2392</name>
</gene>
<sequence length="283" mass="32619">MSWLKSVRTFLRDLRRFKSASPDEMQLEQLHIETFDINDQHTFDNIEPVWDILMSDNCLSEVYCLETLLRGVKGALFFSECVSSLLASWITTLSQEASHNFHIARNKKLRIENDNYSSGIPTLLTLSSSHKTKRIIPLLSIVIRERNRPEHLLSSAELYVAFAMAAMHCSLEDIKTINVRVLIVYSYWVQVVTVTTTPLYIKSIIQGSECIMGKMAIHRTRWFNFLDPSGRLGILLSASEDINLGLSPEDTNFYNKRKRPKSTLEHVEKLEKLRSKRRKSKIA</sequence>
<protein>
    <submittedName>
        <fullName evidence="1">2856d557-0eb4-4541-88e7-be29367e0041</fullName>
    </submittedName>
</protein>
<dbReference type="AlphaFoldDB" id="A0A8H2VQS6"/>
<proteinExistence type="predicted"/>
<keyword evidence="2" id="KW-1185">Reference proteome</keyword>
<evidence type="ECO:0000313" key="1">
    <source>
        <dbReference type="EMBL" id="CAD6442611.1"/>
    </source>
</evidence>
<dbReference type="EMBL" id="CAJHIA010000008">
    <property type="protein sequence ID" value="CAD6442611.1"/>
    <property type="molecule type" value="Genomic_DNA"/>
</dbReference>